<evidence type="ECO:0000256" key="2">
    <source>
        <dbReference type="ARBA" id="ARBA00022723"/>
    </source>
</evidence>
<feature type="domain" description="Peptidase M48" evidence="7">
    <location>
        <begin position="92"/>
        <end position="256"/>
    </location>
</feature>
<organism evidence="8 9">
    <name type="scientific">Shimia haliotis</name>
    <dbReference type="NCBI Taxonomy" id="1280847"/>
    <lineage>
        <taxon>Bacteria</taxon>
        <taxon>Pseudomonadati</taxon>
        <taxon>Pseudomonadota</taxon>
        <taxon>Alphaproteobacteria</taxon>
        <taxon>Rhodobacterales</taxon>
        <taxon>Roseobacteraceae</taxon>
    </lineage>
</organism>
<keyword evidence="2" id="KW-0479">Metal-binding</keyword>
<evidence type="ECO:0000256" key="3">
    <source>
        <dbReference type="ARBA" id="ARBA00022801"/>
    </source>
</evidence>
<dbReference type="InterPro" id="IPR051156">
    <property type="entry name" value="Mito/Outer_Membr_Metalloprot"/>
</dbReference>
<keyword evidence="5 6" id="KW-0482">Metalloprotease</keyword>
<dbReference type="Gene3D" id="3.30.2010.10">
    <property type="entry name" value="Metalloproteases ('zincins'), catalytic domain"/>
    <property type="match status" value="1"/>
</dbReference>
<dbReference type="OrthoDB" id="7338723at2"/>
<keyword evidence="3 6" id="KW-0378">Hydrolase</keyword>
<dbReference type="RefSeq" id="WP_093323151.1">
    <property type="nucleotide sequence ID" value="NZ_FOSZ01000003.1"/>
</dbReference>
<dbReference type="PANTHER" id="PTHR22726">
    <property type="entry name" value="METALLOENDOPEPTIDASE OMA1"/>
    <property type="match status" value="1"/>
</dbReference>
<reference evidence="9" key="1">
    <citation type="submission" date="2016-10" db="EMBL/GenBank/DDBJ databases">
        <authorList>
            <person name="Varghese N."/>
            <person name="Submissions S."/>
        </authorList>
    </citation>
    <scope>NUCLEOTIDE SEQUENCE [LARGE SCALE GENOMIC DNA]</scope>
    <source>
        <strain evidence="9">DSM 28453</strain>
    </source>
</reference>
<dbReference type="GO" id="GO:0004222">
    <property type="term" value="F:metalloendopeptidase activity"/>
    <property type="evidence" value="ECO:0007669"/>
    <property type="project" value="InterPro"/>
</dbReference>
<keyword evidence="9" id="KW-1185">Reference proteome</keyword>
<evidence type="ECO:0000256" key="5">
    <source>
        <dbReference type="ARBA" id="ARBA00023049"/>
    </source>
</evidence>
<dbReference type="Pfam" id="PF01435">
    <property type="entry name" value="Peptidase_M48"/>
    <property type="match status" value="1"/>
</dbReference>
<dbReference type="PROSITE" id="PS51257">
    <property type="entry name" value="PROKAR_LIPOPROTEIN"/>
    <property type="match status" value="1"/>
</dbReference>
<gene>
    <name evidence="8" type="ORF">SAMN04488036_103206</name>
</gene>
<evidence type="ECO:0000256" key="6">
    <source>
        <dbReference type="RuleBase" id="RU003983"/>
    </source>
</evidence>
<dbReference type="Proteomes" id="UP000198851">
    <property type="component" value="Unassembled WGS sequence"/>
</dbReference>
<accession>A0A1I4DLJ7</accession>
<evidence type="ECO:0000259" key="7">
    <source>
        <dbReference type="Pfam" id="PF01435"/>
    </source>
</evidence>
<dbReference type="InterPro" id="IPR001915">
    <property type="entry name" value="Peptidase_M48"/>
</dbReference>
<evidence type="ECO:0000313" key="9">
    <source>
        <dbReference type="Proteomes" id="UP000198851"/>
    </source>
</evidence>
<sequence>MKALSRICWPLVVAVGVSGCGTTYEIPSLGDTGTQRAKLLFEEGQQEGARRQLSDAAAQRRFQRVKAKVAPVGKAVCEHAAKDKADAVCDVDLAIDHSLNERNAYFTYKDNAPIIRVTMPLLKDSASDDEVAFVVGHEYGHLIGKHIEKQQQQAMVGALILGSIAVAAGASADYYDPNLVDASVALGAAAGSMAYSQSYELESDTVGTYIVHAAGYDPLDGAKFFARAEDAKTEAGKLSFWGTHPPDEKRVATVLATIERIENDIGLKKAE</sequence>
<protein>
    <submittedName>
        <fullName evidence="8">Peptidase family M48</fullName>
    </submittedName>
</protein>
<dbReference type="AlphaFoldDB" id="A0A1I4DLJ7"/>
<dbReference type="STRING" id="1280847.SAMN04488036_103206"/>
<comment type="cofactor">
    <cofactor evidence="6">
        <name>Zn(2+)</name>
        <dbReference type="ChEBI" id="CHEBI:29105"/>
    </cofactor>
    <text evidence="6">Binds 1 zinc ion per subunit.</text>
</comment>
<dbReference type="EMBL" id="FOSZ01000003">
    <property type="protein sequence ID" value="SFK93247.1"/>
    <property type="molecule type" value="Genomic_DNA"/>
</dbReference>
<comment type="similarity">
    <text evidence="6">Belongs to the peptidase M48 family.</text>
</comment>
<proteinExistence type="inferred from homology"/>
<name>A0A1I4DLJ7_9RHOB</name>
<evidence type="ECO:0000256" key="1">
    <source>
        <dbReference type="ARBA" id="ARBA00022670"/>
    </source>
</evidence>
<dbReference type="PANTHER" id="PTHR22726:SF1">
    <property type="entry name" value="METALLOENDOPEPTIDASE OMA1, MITOCHONDRIAL"/>
    <property type="match status" value="1"/>
</dbReference>
<dbReference type="GO" id="GO:0046872">
    <property type="term" value="F:metal ion binding"/>
    <property type="evidence" value="ECO:0007669"/>
    <property type="project" value="UniProtKB-KW"/>
</dbReference>
<keyword evidence="1 6" id="KW-0645">Protease</keyword>
<dbReference type="GO" id="GO:0051603">
    <property type="term" value="P:proteolysis involved in protein catabolic process"/>
    <property type="evidence" value="ECO:0007669"/>
    <property type="project" value="TreeGrafter"/>
</dbReference>
<keyword evidence="4 6" id="KW-0862">Zinc</keyword>
<evidence type="ECO:0000256" key="4">
    <source>
        <dbReference type="ARBA" id="ARBA00022833"/>
    </source>
</evidence>
<dbReference type="GO" id="GO:0016020">
    <property type="term" value="C:membrane"/>
    <property type="evidence" value="ECO:0007669"/>
    <property type="project" value="TreeGrafter"/>
</dbReference>
<evidence type="ECO:0000313" key="8">
    <source>
        <dbReference type="EMBL" id="SFK93247.1"/>
    </source>
</evidence>